<dbReference type="InterPro" id="IPR004680">
    <property type="entry name" value="Cit_transptr-like_dom"/>
</dbReference>
<keyword evidence="3 8" id="KW-0812">Transmembrane</keyword>
<feature type="transmembrane region" description="Helical" evidence="8">
    <location>
        <begin position="620"/>
        <end position="638"/>
    </location>
</feature>
<evidence type="ECO:0000256" key="4">
    <source>
        <dbReference type="ARBA" id="ARBA00022737"/>
    </source>
</evidence>
<comment type="subcellular location">
    <subcellularLocation>
        <location evidence="1">Membrane</location>
        <topology evidence="1">Multi-pass membrane protein</topology>
    </subcellularLocation>
</comment>
<dbReference type="Proteomes" id="UP000014680">
    <property type="component" value="Unassembled WGS sequence"/>
</dbReference>
<dbReference type="Gene3D" id="3.30.70.1450">
    <property type="entry name" value="Regulator of K+ conductance, C-terminal domain"/>
    <property type="match status" value="1"/>
</dbReference>
<protein>
    <submittedName>
        <fullName evidence="10">Sodium/sulfate transporter, putative</fullName>
    </submittedName>
</protein>
<dbReference type="PANTHER" id="PTHR43652">
    <property type="entry name" value="BASIC AMINO ACID ANTIPORTER YFCC-RELATED"/>
    <property type="match status" value="1"/>
</dbReference>
<evidence type="ECO:0000259" key="9">
    <source>
        <dbReference type="Pfam" id="PF03600"/>
    </source>
</evidence>
<feature type="domain" description="Citrate transporter-like" evidence="9">
    <location>
        <begin position="179"/>
        <end position="694"/>
    </location>
</feature>
<dbReference type="GO" id="GO:0006813">
    <property type="term" value="P:potassium ion transport"/>
    <property type="evidence" value="ECO:0007669"/>
    <property type="project" value="InterPro"/>
</dbReference>
<evidence type="ECO:0000313" key="11">
    <source>
        <dbReference type="Proteomes" id="UP000014680"/>
    </source>
</evidence>
<evidence type="ECO:0000256" key="7">
    <source>
        <dbReference type="SAM" id="MobiDB-lite"/>
    </source>
</evidence>
<dbReference type="KEGG" id="eiv:EIN_400990"/>
<organism evidence="10 11">
    <name type="scientific">Entamoeba invadens IP1</name>
    <dbReference type="NCBI Taxonomy" id="370355"/>
    <lineage>
        <taxon>Eukaryota</taxon>
        <taxon>Amoebozoa</taxon>
        <taxon>Evosea</taxon>
        <taxon>Archamoebae</taxon>
        <taxon>Mastigamoebida</taxon>
        <taxon>Entamoebidae</taxon>
        <taxon>Entamoeba</taxon>
    </lineage>
</organism>
<dbReference type="Pfam" id="PF03600">
    <property type="entry name" value="CitMHS"/>
    <property type="match status" value="1"/>
</dbReference>
<sequence>MSQKSDSSPSDQQTSPTHSVRSRPKQVTHNESDISDIPASDVQPFPDLQTTKQDETSINLDQLKFTEKDETYQRSQGNSPTDFGRLVHPAMLSASFGNSPMCKSQSGLSEQKPLLNKSEWFKKYSKLALSKLALPIIFTTVIALMFLVMYLADWRKNNAEQFTTKTAIFIFVFIIMMFVLLLEIWHAGIVIMTAVAILLYFRVITTSQAFAGFSDSGTMTVLCVCIISDAINRTGGLALLCSYILPNTEQKWIFPTAIRFVFLFFVASIFLNNTPIVAMGISIVLGLSKTTKIPASKLLMPMQIAVVLGGMCSLIGTSTNMVAKGLLDDATKKLNAQGTVNLEYSMTLFEVGYVALPIGVLGCVYIIFVNKFLLPSNVKTEVKQALHTFIVPVNIVDRSPLIGKEIMKSDLGKLSGVALPQILRGNKMIDPSVPLAVGDTLFYVCEPPLLVELMNIKGLKFEDPTACNILRSITTDKLSLYEVNFTESSEFNNRNFPSYFEDSKFGLLGISHDDKNMGLVKEQPLYFMPVTTNSSYIIITEKNFTKSEFYPHPFRIAYELPVKLPFHYPLWKAMIAITLLLTPIALDVAGFYKIINFSFISVALLVLTGVMTVQQVYNSVNVPLICTLGASFGLSSAMTNTNTGMLIASTLTKLLSPIGKIGILFGLAVPTVVLTQVLSNNATIAVMFPIVWSTYIGSDTTGATRGKEIGIRSSMITMMICASCCFFLPFGYQTNLMVMKDGGYQVKHFMIYGTFLTLLYLVGSVLLSYAIFEIAMDPV</sequence>
<dbReference type="SUPFAM" id="SSF116726">
    <property type="entry name" value="TrkA C-terminal domain-like"/>
    <property type="match status" value="1"/>
</dbReference>
<dbReference type="OMA" id="CLFVMCA"/>
<accession>A0A0A1UFV8</accession>
<evidence type="ECO:0000256" key="5">
    <source>
        <dbReference type="ARBA" id="ARBA00022989"/>
    </source>
</evidence>
<feature type="transmembrane region" description="Helical" evidence="8">
    <location>
        <begin position="752"/>
        <end position="772"/>
    </location>
</feature>
<feature type="transmembrane region" description="Helical" evidence="8">
    <location>
        <begin position="351"/>
        <end position="374"/>
    </location>
</feature>
<dbReference type="InterPro" id="IPR051679">
    <property type="entry name" value="DASS-Related_Transporters"/>
</dbReference>
<keyword evidence="4" id="KW-0677">Repeat</keyword>
<evidence type="ECO:0000256" key="6">
    <source>
        <dbReference type="ARBA" id="ARBA00023136"/>
    </source>
</evidence>
<keyword evidence="5 8" id="KW-1133">Transmembrane helix</keyword>
<feature type="transmembrane region" description="Helical" evidence="8">
    <location>
        <begin position="594"/>
        <end position="613"/>
    </location>
</feature>
<keyword evidence="2" id="KW-0813">Transport</keyword>
<dbReference type="GO" id="GO:0005886">
    <property type="term" value="C:plasma membrane"/>
    <property type="evidence" value="ECO:0007669"/>
    <property type="project" value="TreeGrafter"/>
</dbReference>
<feature type="compositionally biased region" description="Low complexity" evidence="7">
    <location>
        <begin position="1"/>
        <end position="17"/>
    </location>
</feature>
<dbReference type="InterPro" id="IPR036721">
    <property type="entry name" value="RCK_C_sf"/>
</dbReference>
<dbReference type="EMBL" id="KB206411">
    <property type="protein sequence ID" value="ELP91959.1"/>
    <property type="molecule type" value="Genomic_DNA"/>
</dbReference>
<feature type="transmembrane region" description="Helical" evidence="8">
    <location>
        <begin position="167"/>
        <end position="200"/>
    </location>
</feature>
<evidence type="ECO:0000256" key="8">
    <source>
        <dbReference type="SAM" id="Phobius"/>
    </source>
</evidence>
<dbReference type="VEuPathDB" id="AmoebaDB:EIN_400990"/>
<proteinExistence type="predicted"/>
<evidence type="ECO:0000256" key="3">
    <source>
        <dbReference type="ARBA" id="ARBA00022692"/>
    </source>
</evidence>
<dbReference type="GO" id="GO:0055085">
    <property type="term" value="P:transmembrane transport"/>
    <property type="evidence" value="ECO:0007669"/>
    <property type="project" value="InterPro"/>
</dbReference>
<evidence type="ECO:0000256" key="1">
    <source>
        <dbReference type="ARBA" id="ARBA00004141"/>
    </source>
</evidence>
<reference evidence="10 11" key="1">
    <citation type="submission" date="2012-10" db="EMBL/GenBank/DDBJ databases">
        <authorList>
            <person name="Zafar N."/>
            <person name="Inman J."/>
            <person name="Hall N."/>
            <person name="Lorenzi H."/>
            <person name="Caler E."/>
        </authorList>
    </citation>
    <scope>NUCLEOTIDE SEQUENCE [LARGE SCALE GENOMIC DNA]</scope>
    <source>
        <strain evidence="10 11">IP1</strain>
    </source>
</reference>
<evidence type="ECO:0000313" key="10">
    <source>
        <dbReference type="EMBL" id="ELP91959.1"/>
    </source>
</evidence>
<feature type="transmembrane region" description="Helical" evidence="8">
    <location>
        <begin position="257"/>
        <end position="286"/>
    </location>
</feature>
<feature type="transmembrane region" description="Helical" evidence="8">
    <location>
        <begin position="715"/>
        <end position="732"/>
    </location>
</feature>
<dbReference type="AlphaFoldDB" id="A0A0A1UFV8"/>
<name>A0A0A1UFV8_ENTIV</name>
<gene>
    <name evidence="10" type="ORF">EIN_400990</name>
</gene>
<dbReference type="PANTHER" id="PTHR43652:SF2">
    <property type="entry name" value="BASIC AMINO ACID ANTIPORTER YFCC-RELATED"/>
    <property type="match status" value="1"/>
</dbReference>
<feature type="transmembrane region" description="Helical" evidence="8">
    <location>
        <begin position="298"/>
        <end position="316"/>
    </location>
</feature>
<feature type="compositionally biased region" description="Polar residues" evidence="7">
    <location>
        <begin position="48"/>
        <end position="60"/>
    </location>
</feature>
<keyword evidence="11" id="KW-1185">Reference proteome</keyword>
<dbReference type="GeneID" id="14890848"/>
<keyword evidence="6 8" id="KW-0472">Membrane</keyword>
<evidence type="ECO:0000256" key="2">
    <source>
        <dbReference type="ARBA" id="ARBA00022448"/>
    </source>
</evidence>
<dbReference type="OrthoDB" id="442352at2759"/>
<dbReference type="RefSeq" id="XP_004258730.1">
    <property type="nucleotide sequence ID" value="XM_004258682.1"/>
</dbReference>
<feature type="region of interest" description="Disordered" evidence="7">
    <location>
        <begin position="1"/>
        <end position="80"/>
    </location>
</feature>
<feature type="transmembrane region" description="Helical" evidence="8">
    <location>
        <begin position="132"/>
        <end position="152"/>
    </location>
</feature>